<dbReference type="Proteomes" id="UP001432180">
    <property type="component" value="Chromosome"/>
</dbReference>
<comment type="subcellular location">
    <subcellularLocation>
        <location evidence="1">Cell membrane</location>
        <topology evidence="1">Multi-pass membrane protein</topology>
    </subcellularLocation>
</comment>
<evidence type="ECO:0000256" key="6">
    <source>
        <dbReference type="ARBA" id="ARBA00022989"/>
    </source>
</evidence>
<evidence type="ECO:0000313" key="10">
    <source>
        <dbReference type="EMBL" id="WPL16468.1"/>
    </source>
</evidence>
<keyword evidence="6 9" id="KW-1133">Transmembrane helix</keyword>
<evidence type="ECO:0000256" key="4">
    <source>
        <dbReference type="ARBA" id="ARBA00022475"/>
    </source>
</evidence>
<keyword evidence="4" id="KW-1003">Cell membrane</keyword>
<dbReference type="PANTHER" id="PTHR32024">
    <property type="entry name" value="TRK SYSTEM POTASSIUM UPTAKE PROTEIN TRKG-RELATED"/>
    <property type="match status" value="1"/>
</dbReference>
<evidence type="ECO:0000256" key="2">
    <source>
        <dbReference type="ARBA" id="ARBA00009137"/>
    </source>
</evidence>
<sequence length="68" mass="7476">MVSATANAGLSAGLTSPELHPALKLVLCADMLFGRVEILALLVVLYPPTWLARKRNLQRRAKRPCEPH</sequence>
<organism evidence="10 11">
    <name type="scientific">Thiorhodovibrio winogradskyi</name>
    <dbReference type="NCBI Taxonomy" id="77007"/>
    <lineage>
        <taxon>Bacteria</taxon>
        <taxon>Pseudomonadati</taxon>
        <taxon>Pseudomonadota</taxon>
        <taxon>Gammaproteobacteria</taxon>
        <taxon>Chromatiales</taxon>
        <taxon>Chromatiaceae</taxon>
        <taxon>Thiorhodovibrio</taxon>
    </lineage>
</organism>
<evidence type="ECO:0000256" key="3">
    <source>
        <dbReference type="ARBA" id="ARBA00022448"/>
    </source>
</evidence>
<protein>
    <submittedName>
        <fullName evidence="10">Potassium uptake protein, TrkH family</fullName>
    </submittedName>
</protein>
<keyword evidence="11" id="KW-1185">Reference proteome</keyword>
<dbReference type="RefSeq" id="WP_328987018.1">
    <property type="nucleotide sequence ID" value="NZ_CP121472.1"/>
</dbReference>
<feature type="transmembrane region" description="Helical" evidence="9">
    <location>
        <begin position="32"/>
        <end position="52"/>
    </location>
</feature>
<evidence type="ECO:0000256" key="1">
    <source>
        <dbReference type="ARBA" id="ARBA00004651"/>
    </source>
</evidence>
<dbReference type="InterPro" id="IPR003445">
    <property type="entry name" value="Cat_transpt"/>
</dbReference>
<dbReference type="EMBL" id="CP121472">
    <property type="protein sequence ID" value="WPL16468.1"/>
    <property type="molecule type" value="Genomic_DNA"/>
</dbReference>
<evidence type="ECO:0000313" key="11">
    <source>
        <dbReference type="Proteomes" id="UP001432180"/>
    </source>
</evidence>
<keyword evidence="8 9" id="KW-0472">Membrane</keyword>
<keyword evidence="3" id="KW-0813">Transport</keyword>
<accession>A0ABZ0S859</accession>
<keyword evidence="5 9" id="KW-0812">Transmembrane</keyword>
<proteinExistence type="inferred from homology"/>
<dbReference type="Pfam" id="PF02386">
    <property type="entry name" value="TrkH"/>
    <property type="match status" value="1"/>
</dbReference>
<gene>
    <name evidence="10" type="ORF">Thiowin_01422</name>
</gene>
<evidence type="ECO:0000256" key="9">
    <source>
        <dbReference type="SAM" id="Phobius"/>
    </source>
</evidence>
<reference evidence="10 11" key="1">
    <citation type="journal article" date="2023" name="Microorganisms">
        <title>Thiorhodovibrio frisius and Trv. litoralis spp. nov., Two Novel Members from a Clade of Fastidious Purple Sulfur Bacteria That Exhibit Unique Red-Shifted Light-Harvesting Capabilities.</title>
        <authorList>
            <person name="Methner A."/>
            <person name="Kuzyk S.B."/>
            <person name="Petersen J."/>
            <person name="Bauer S."/>
            <person name="Brinkmann H."/>
            <person name="Sichau K."/>
            <person name="Wanner G."/>
            <person name="Wolf J."/>
            <person name="Neumann-Schaal M."/>
            <person name="Henke P."/>
            <person name="Tank M."/>
            <person name="Sproer C."/>
            <person name="Bunk B."/>
            <person name="Overmann J."/>
        </authorList>
    </citation>
    <scope>NUCLEOTIDE SEQUENCE [LARGE SCALE GENOMIC DNA]</scope>
    <source>
        <strain evidence="10 11">DSM 6702</strain>
    </source>
</reference>
<evidence type="ECO:0000256" key="5">
    <source>
        <dbReference type="ARBA" id="ARBA00022692"/>
    </source>
</evidence>
<comment type="similarity">
    <text evidence="2">Belongs to the TrkH potassium transport family.</text>
</comment>
<dbReference type="PANTHER" id="PTHR32024:SF2">
    <property type="entry name" value="TRK SYSTEM POTASSIUM UPTAKE PROTEIN TRKG-RELATED"/>
    <property type="match status" value="1"/>
</dbReference>
<name>A0ABZ0S859_9GAMM</name>
<evidence type="ECO:0000256" key="7">
    <source>
        <dbReference type="ARBA" id="ARBA00023065"/>
    </source>
</evidence>
<evidence type="ECO:0000256" key="8">
    <source>
        <dbReference type="ARBA" id="ARBA00023136"/>
    </source>
</evidence>
<keyword evidence="7" id="KW-0406">Ion transport</keyword>